<accession>A0A2N5VE13</accession>
<feature type="region of interest" description="Disordered" evidence="3">
    <location>
        <begin position="1042"/>
        <end position="1073"/>
    </location>
</feature>
<organism evidence="6 7">
    <name type="scientific">Puccinia coronata f. sp. avenae</name>
    <dbReference type="NCBI Taxonomy" id="200324"/>
    <lineage>
        <taxon>Eukaryota</taxon>
        <taxon>Fungi</taxon>
        <taxon>Dikarya</taxon>
        <taxon>Basidiomycota</taxon>
        <taxon>Pucciniomycotina</taxon>
        <taxon>Pucciniomycetes</taxon>
        <taxon>Pucciniales</taxon>
        <taxon>Pucciniaceae</taxon>
        <taxon>Puccinia</taxon>
    </lineage>
</organism>
<feature type="transmembrane region" description="Helical" evidence="4">
    <location>
        <begin position="978"/>
        <end position="998"/>
    </location>
</feature>
<name>A0A2N5VE13_9BASI</name>
<dbReference type="PANTHER" id="PTHR46228">
    <property type="entry name" value="KELCH DOMAIN-CONTAINING PROTEIN"/>
    <property type="match status" value="1"/>
</dbReference>
<feature type="region of interest" description="Disordered" evidence="3">
    <location>
        <begin position="830"/>
        <end position="936"/>
    </location>
</feature>
<feature type="transmembrane region" description="Helical" evidence="4">
    <location>
        <begin position="507"/>
        <end position="527"/>
    </location>
</feature>
<proteinExistence type="predicted"/>
<feature type="compositionally biased region" description="Polar residues" evidence="3">
    <location>
        <begin position="745"/>
        <end position="762"/>
    </location>
</feature>
<feature type="signal peptide" evidence="5">
    <location>
        <begin position="1"/>
        <end position="29"/>
    </location>
</feature>
<dbReference type="InterPro" id="IPR015915">
    <property type="entry name" value="Kelch-typ_b-propeller"/>
</dbReference>
<comment type="caution">
    <text evidence="6">The sequence shown here is derived from an EMBL/GenBank/DDBJ whole genome shotgun (WGS) entry which is preliminary data.</text>
</comment>
<feature type="region of interest" description="Disordered" evidence="3">
    <location>
        <begin position="1091"/>
        <end position="1118"/>
    </location>
</feature>
<feature type="region of interest" description="Disordered" evidence="3">
    <location>
        <begin position="735"/>
        <end position="802"/>
    </location>
</feature>
<feature type="region of interest" description="Disordered" evidence="3">
    <location>
        <begin position="678"/>
        <end position="717"/>
    </location>
</feature>
<keyword evidence="4" id="KW-0812">Transmembrane</keyword>
<feature type="transmembrane region" description="Helical" evidence="4">
    <location>
        <begin position="547"/>
        <end position="572"/>
    </location>
</feature>
<keyword evidence="5" id="KW-0732">Signal</keyword>
<gene>
    <name evidence="6" type="ORF">PCASD_03309</name>
</gene>
<evidence type="ECO:0000313" key="7">
    <source>
        <dbReference type="Proteomes" id="UP000235392"/>
    </source>
</evidence>
<evidence type="ECO:0000256" key="4">
    <source>
        <dbReference type="SAM" id="Phobius"/>
    </source>
</evidence>
<evidence type="ECO:0000256" key="1">
    <source>
        <dbReference type="ARBA" id="ARBA00022441"/>
    </source>
</evidence>
<feature type="transmembrane region" description="Helical" evidence="4">
    <location>
        <begin position="615"/>
        <end position="636"/>
    </location>
</feature>
<keyword evidence="2" id="KW-0677">Repeat</keyword>
<evidence type="ECO:0000256" key="3">
    <source>
        <dbReference type="SAM" id="MobiDB-lite"/>
    </source>
</evidence>
<feature type="compositionally biased region" description="Acidic residues" evidence="3">
    <location>
        <begin position="915"/>
        <end position="932"/>
    </location>
</feature>
<dbReference type="SUPFAM" id="SSF117281">
    <property type="entry name" value="Kelch motif"/>
    <property type="match status" value="1"/>
</dbReference>
<protein>
    <submittedName>
        <fullName evidence="6">Uncharacterized protein</fullName>
    </submittedName>
</protein>
<feature type="chain" id="PRO_5014820902" evidence="5">
    <location>
        <begin position="30"/>
        <end position="1178"/>
    </location>
</feature>
<dbReference type="Gene3D" id="2.120.10.80">
    <property type="entry name" value="Kelch-type beta propeller"/>
    <property type="match status" value="2"/>
</dbReference>
<feature type="compositionally biased region" description="Low complexity" evidence="3">
    <location>
        <begin position="1042"/>
        <end position="1062"/>
    </location>
</feature>
<feature type="compositionally biased region" description="Pro residues" evidence="3">
    <location>
        <begin position="1097"/>
        <end position="1114"/>
    </location>
</feature>
<evidence type="ECO:0000313" key="6">
    <source>
        <dbReference type="EMBL" id="PLW48242.1"/>
    </source>
</evidence>
<dbReference type="Proteomes" id="UP000235392">
    <property type="component" value="Unassembled WGS sequence"/>
</dbReference>
<keyword evidence="1" id="KW-0880">Kelch repeat</keyword>
<feature type="compositionally biased region" description="Pro residues" evidence="3">
    <location>
        <begin position="785"/>
        <end position="794"/>
    </location>
</feature>
<keyword evidence="4" id="KW-1133">Transmembrane helix</keyword>
<keyword evidence="4" id="KW-0472">Membrane</keyword>
<evidence type="ECO:0000256" key="5">
    <source>
        <dbReference type="SAM" id="SignalP"/>
    </source>
</evidence>
<reference evidence="6 7" key="1">
    <citation type="submission" date="2017-11" db="EMBL/GenBank/DDBJ databases">
        <title>De novo assembly and phasing of dikaryotic genomes from two isolates of Puccinia coronata f. sp. avenae, the causal agent of oat crown rust.</title>
        <authorList>
            <person name="Miller M.E."/>
            <person name="Zhang Y."/>
            <person name="Omidvar V."/>
            <person name="Sperschneider J."/>
            <person name="Schwessinger B."/>
            <person name="Raley C."/>
            <person name="Palmer J.M."/>
            <person name="Garnica D."/>
            <person name="Upadhyaya N."/>
            <person name="Rathjen J."/>
            <person name="Taylor J.M."/>
            <person name="Park R.F."/>
            <person name="Dodds P.N."/>
            <person name="Hirsch C.D."/>
            <person name="Kianian S.F."/>
            <person name="Figueroa M."/>
        </authorList>
    </citation>
    <scope>NUCLEOTIDE SEQUENCE [LARGE SCALE GENOMIC DNA]</scope>
    <source>
        <strain evidence="6">12SD80</strain>
    </source>
</reference>
<evidence type="ECO:0000256" key="2">
    <source>
        <dbReference type="ARBA" id="ARBA00022737"/>
    </source>
</evidence>
<dbReference type="EMBL" id="PGCI01000025">
    <property type="protein sequence ID" value="PLW48242.1"/>
    <property type="molecule type" value="Genomic_DNA"/>
</dbReference>
<feature type="transmembrane region" description="Helical" evidence="4">
    <location>
        <begin position="951"/>
        <end position="972"/>
    </location>
</feature>
<dbReference type="PANTHER" id="PTHR46228:SF2">
    <property type="entry name" value="KELCH REPEAT PROTEIN (AFU_ORTHOLOGUE AFUA_4G14350)"/>
    <property type="match status" value="1"/>
</dbReference>
<sequence length="1178" mass="126106">MSTTRTRTRRTRRWLFGQLLLLLVASVEPQTISTNMPLPPMEWIKLSTMGSTSPPALSHGCLVGPTYADSTSSLPGFRQAFLFGGRSAAGTSSSGLYILDYSSTTPTWSQPTPTTSTLFTSSPQPRSHLLCGWDSASNFRNQLNIYGGRSEDGQPLADFWYYDPTNHFWAQPNDFKASTPNYGSVGGIDPSSLPAPPGTSNSMIYLGGANTTHSSTALTPYGISVDGQLGSNTNTVQANLSSLASGLSGNPASNNLTQGRWGASGTIMPRSKLVIFSGCNGDPANEFREQVDASCSMTNGGILSFESGFTGSQLSTRTSAPQSSWAAFNYCPAPRVGGTMVANRNGFDSSYANQVIMIGGRTDSKNWYDQGGAGLGEVAVLDITSGVWARVLPMRKDNVTFTQKEGLLALALPTPIGPASSSSSSGPTDILVYGGIDVATGQASNELWILRLHAGKLTGNGTADGVTMAYMPSCVTPTPQNKRNTTNNSGVTAESTDDAGATLEAPLGHLVFSGVALAILMVSLTILRCEEPGKLSIRSRWRTSQLWLLIGAWHALLISAGLLALSVVIALFQTRLPVPALSTLARRGLFSSSSDGSSTKLEPYHTLTRSTHARLGLAIAVFGLVGVPTLYLLSWLDQSLEDKRKKKQLSPADGGPRKLKAKEDAGLTRRTLERIVLLARHPFGRSRKQQEPQKGYAGKQHPPPPPSSHASTSMAEKKHEAIIVERRVSLPSAKRTPLLLEGLDTRSSTHTSSTPMDSHTSSEQQQQQEQEEEQQQQEGSAEEPMPSPTSPRKPSPSRVKRELRAVEHPVARTPLGRFLHHLPGAFFASWDSPPTGASPGDQLMPPSTTTATSGGGFEVLNRRPPRLRTGLPQSRARGSLDIMSDAGSDRRRRRASVRSMDDEDGGYGLVGSDGEVLEAEEEEEEEEEDEEDSVYRRQTKARRKLRRLADVALHAVVLVANLFFISSCFISQRDIHWVAAIAIVLVVIAYAAILWLAWTGKPSSESTLVIFLSILKDGSKSLMANEHLAGLGQFSSFQQQQQAARQMLSQQQQPGGSAQGSAQGTGLGGRRSTVGSRLGVAGMSGYGGSQGGGFPAGYPPAPASPTPSDGPPPSSSAAALYDSHRLWALNPSEDTHDNDFFVPANSTILAEPRDSYLADREVQIVTTAPKRVLAVVNR</sequence>
<dbReference type="AlphaFoldDB" id="A0A2N5VE13"/>
<feature type="region of interest" description="Disordered" evidence="3">
    <location>
        <begin position="644"/>
        <end position="666"/>
    </location>
</feature>